<comment type="caution">
    <text evidence="2">The sequence shown here is derived from an EMBL/GenBank/DDBJ whole genome shotgun (WGS) entry which is preliminary data.</text>
</comment>
<feature type="transmembrane region" description="Helical" evidence="1">
    <location>
        <begin position="102"/>
        <end position="119"/>
    </location>
</feature>
<gene>
    <name evidence="2" type="ORF">ACFPJ4_05735</name>
</gene>
<feature type="transmembrane region" description="Helical" evidence="1">
    <location>
        <begin position="172"/>
        <end position="192"/>
    </location>
</feature>
<dbReference type="RefSeq" id="WP_386739331.1">
    <property type="nucleotide sequence ID" value="NZ_JBHSMG010000001.1"/>
</dbReference>
<reference evidence="3" key="1">
    <citation type="journal article" date="2019" name="Int. J. Syst. Evol. Microbiol.">
        <title>The Global Catalogue of Microorganisms (GCM) 10K type strain sequencing project: providing services to taxonomists for standard genome sequencing and annotation.</title>
        <authorList>
            <consortium name="The Broad Institute Genomics Platform"/>
            <consortium name="The Broad Institute Genome Sequencing Center for Infectious Disease"/>
            <person name="Wu L."/>
            <person name="Ma J."/>
        </authorList>
    </citation>
    <scope>NUCLEOTIDE SEQUENCE [LARGE SCALE GENOMIC DNA]</scope>
    <source>
        <strain evidence="3">CGMCC 4.6997</strain>
    </source>
</reference>
<proteinExistence type="predicted"/>
<evidence type="ECO:0000313" key="3">
    <source>
        <dbReference type="Proteomes" id="UP001596039"/>
    </source>
</evidence>
<feature type="transmembrane region" description="Helical" evidence="1">
    <location>
        <begin position="45"/>
        <end position="69"/>
    </location>
</feature>
<sequence length="245" mass="26280">MAREPHEDPPAGSGDPDLREAMARAVRRSGLGRVAPDQAPSAATLLLAMGGVRGIVESILPGLLFLVTYTITRNLWLSVAAPVVIALVFIVIRLVRREPITSAIAGALGIVISAVIALLTGRPEDNFVPGFFINGAILLLTVVSLLVRRPLIGVLASLLLSDPEWRADRAQFKVAVIATWFWVALAVIRLGVELPLWAVGDTSALATARLLTGVPLYAVILWLTWLVMRTAWTAPERVEDDGTSS</sequence>
<keyword evidence="3" id="KW-1185">Reference proteome</keyword>
<dbReference type="PIRSF" id="PIRSF010219">
    <property type="entry name" value="UCP010219"/>
    <property type="match status" value="1"/>
</dbReference>
<dbReference type="InterPro" id="IPR016566">
    <property type="entry name" value="UCP010219"/>
</dbReference>
<keyword evidence="1" id="KW-1133">Transmembrane helix</keyword>
<feature type="transmembrane region" description="Helical" evidence="1">
    <location>
        <begin position="204"/>
        <end position="227"/>
    </location>
</feature>
<protein>
    <submittedName>
        <fullName evidence="2">DUF3159 domain-containing protein</fullName>
    </submittedName>
</protein>
<dbReference type="Pfam" id="PF11361">
    <property type="entry name" value="DUF3159"/>
    <property type="match status" value="1"/>
</dbReference>
<evidence type="ECO:0000313" key="2">
    <source>
        <dbReference type="EMBL" id="MFC5501740.1"/>
    </source>
</evidence>
<organism evidence="2 3">
    <name type="scientific">Lysinimonas soli</name>
    <dbReference type="NCBI Taxonomy" id="1074233"/>
    <lineage>
        <taxon>Bacteria</taxon>
        <taxon>Bacillati</taxon>
        <taxon>Actinomycetota</taxon>
        <taxon>Actinomycetes</taxon>
        <taxon>Micrococcales</taxon>
        <taxon>Microbacteriaceae</taxon>
        <taxon>Lysinimonas</taxon>
    </lineage>
</organism>
<dbReference type="Proteomes" id="UP001596039">
    <property type="component" value="Unassembled WGS sequence"/>
</dbReference>
<feature type="transmembrane region" description="Helical" evidence="1">
    <location>
        <begin position="75"/>
        <end position="95"/>
    </location>
</feature>
<keyword evidence="1" id="KW-0472">Membrane</keyword>
<evidence type="ECO:0000256" key="1">
    <source>
        <dbReference type="SAM" id="Phobius"/>
    </source>
</evidence>
<name>A0ABW0NME0_9MICO</name>
<keyword evidence="1" id="KW-0812">Transmembrane</keyword>
<dbReference type="EMBL" id="JBHSMG010000001">
    <property type="protein sequence ID" value="MFC5501740.1"/>
    <property type="molecule type" value="Genomic_DNA"/>
</dbReference>
<accession>A0ABW0NME0</accession>
<feature type="transmembrane region" description="Helical" evidence="1">
    <location>
        <begin position="131"/>
        <end position="160"/>
    </location>
</feature>